<comment type="cofactor">
    <cofactor evidence="1">
        <name>FAD</name>
        <dbReference type="ChEBI" id="CHEBI:57692"/>
    </cofactor>
</comment>
<gene>
    <name evidence="8" type="ORF">CX676_05870</name>
</gene>
<accession>A0A2H5F3S1</accession>
<dbReference type="InterPro" id="IPR051820">
    <property type="entry name" value="FAD-binding_MO"/>
</dbReference>
<dbReference type="InterPro" id="IPR036188">
    <property type="entry name" value="FAD/NAD-bd_sf"/>
</dbReference>
<sequence>MTTNASDRVVVERQNAVEELDVVIIGAGISGIGAASYIRRELPGKTVCVLEARDSVGGTWDLFRYPGIRSDSDLHTFGYEFKPWRHDHAIADAPLILDYLKETVGENGLTGLIRLRHRVMAADWDSAQSRWTLTVEATDPATGEVSTKTLRAGWVFAATGYYRYDEGFTPQFQGQDEFEGTIIHPQHWPENFDYAGKKVVVIGSGATAITIVPSMLKGPGAASHVTMLQRTPTYVLAMPRVDTMALALSKYLGEKRGYAAARFKNIWFDRGVVKFLRSFPKLGRWLIRRENIKRLPKGFDVDKHFNPPYDPWDQRLCLAPDGDFFDAISSGAASVVTDRITRFSKRGIVLDSGEELEADVIIMATGLNLRLFDGMPITVDGTKIDITDSFAYRGMLLSGIPNWAMAIGYTTSSWTLKVGLMCRYFIDLVKHMDANGYDRAMAVADTGMDRRPIMDLQAGYAKRGARILPSQGPAKPWRMAMSYVEDAKALRGPVFDEHLKFGSSARPTRHVNQGQEAHA</sequence>
<dbReference type="PANTHER" id="PTHR43872:SF1">
    <property type="entry name" value="MONOOXYGENASE, PUTATIVE (AFU_ORTHOLOGUE AFUA_8G02570)-RELATED"/>
    <property type="match status" value="1"/>
</dbReference>
<proteinExistence type="inferred from homology"/>
<dbReference type="SUPFAM" id="SSF51905">
    <property type="entry name" value="FAD/NAD(P)-binding domain"/>
    <property type="match status" value="1"/>
</dbReference>
<comment type="similarity">
    <text evidence="2">Belongs to the FAD-binding monooxygenase family.</text>
</comment>
<keyword evidence="5" id="KW-0521">NADP</keyword>
<evidence type="ECO:0000256" key="4">
    <source>
        <dbReference type="ARBA" id="ARBA00022827"/>
    </source>
</evidence>
<dbReference type="Pfam" id="PF13450">
    <property type="entry name" value="NAD_binding_8"/>
    <property type="match status" value="1"/>
</dbReference>
<keyword evidence="7 8" id="KW-0503">Monooxygenase</keyword>
<organism evidence="8 9">
    <name type="scientific">Paracoccus zhejiangensis</name>
    <dbReference type="NCBI Taxonomy" id="1077935"/>
    <lineage>
        <taxon>Bacteria</taxon>
        <taxon>Pseudomonadati</taxon>
        <taxon>Pseudomonadota</taxon>
        <taxon>Alphaproteobacteria</taxon>
        <taxon>Rhodobacterales</taxon>
        <taxon>Paracoccaceae</taxon>
        <taxon>Paracoccus</taxon>
    </lineage>
</organism>
<keyword evidence="3" id="KW-0285">Flavoprotein</keyword>
<evidence type="ECO:0000256" key="7">
    <source>
        <dbReference type="ARBA" id="ARBA00023033"/>
    </source>
</evidence>
<keyword evidence="4" id="KW-0274">FAD</keyword>
<dbReference type="PANTHER" id="PTHR43872">
    <property type="entry name" value="MONOOXYGENASE, PUTATIVE (AFU_ORTHOLOGUE AFUA_8G02570)-RELATED"/>
    <property type="match status" value="1"/>
</dbReference>
<protein>
    <submittedName>
        <fullName evidence="8">FAD-containing monooxygenase EthA</fullName>
    </submittedName>
</protein>
<dbReference type="Proteomes" id="UP000234530">
    <property type="component" value="Chromosome"/>
</dbReference>
<evidence type="ECO:0000256" key="6">
    <source>
        <dbReference type="ARBA" id="ARBA00023002"/>
    </source>
</evidence>
<evidence type="ECO:0000313" key="8">
    <source>
        <dbReference type="EMBL" id="AUH66194.1"/>
    </source>
</evidence>
<evidence type="ECO:0000256" key="2">
    <source>
        <dbReference type="ARBA" id="ARBA00010139"/>
    </source>
</evidence>
<dbReference type="FunFam" id="3.50.50.60:FF:000228">
    <property type="entry name" value="FAD-containing monooxygenase EthA"/>
    <property type="match status" value="1"/>
</dbReference>
<dbReference type="GO" id="GO:0004497">
    <property type="term" value="F:monooxygenase activity"/>
    <property type="evidence" value="ECO:0007669"/>
    <property type="project" value="UniProtKB-KW"/>
</dbReference>
<dbReference type="AlphaFoldDB" id="A0A2H5F3S1"/>
<reference evidence="8 9" key="1">
    <citation type="journal article" date="2013" name="Antonie Van Leeuwenhoek">
        <title>Paracoccus zhejiangensis sp. nov., isolated from activated sludge in wastewater-treatment system.</title>
        <authorList>
            <person name="Wu Z.G."/>
            <person name="Zhang D.F."/>
            <person name="Liu Y.L."/>
            <person name="Wang F."/>
            <person name="Jiang X."/>
            <person name="Li C."/>
            <person name="Li S.P."/>
            <person name="Hong Q."/>
            <person name="Li W.J."/>
        </authorList>
    </citation>
    <scope>NUCLEOTIDE SEQUENCE [LARGE SCALE GENOMIC DNA]</scope>
    <source>
        <strain evidence="8 9">J6</strain>
    </source>
</reference>
<keyword evidence="6" id="KW-0560">Oxidoreductase</keyword>
<dbReference type="Gene3D" id="3.50.50.60">
    <property type="entry name" value="FAD/NAD(P)-binding domain"/>
    <property type="match status" value="2"/>
</dbReference>
<evidence type="ECO:0000256" key="3">
    <source>
        <dbReference type="ARBA" id="ARBA00022630"/>
    </source>
</evidence>
<dbReference type="KEGG" id="pzh:CX676_05870"/>
<name>A0A2H5F3S1_9RHOB</name>
<evidence type="ECO:0000256" key="5">
    <source>
        <dbReference type="ARBA" id="ARBA00022857"/>
    </source>
</evidence>
<evidence type="ECO:0000256" key="1">
    <source>
        <dbReference type="ARBA" id="ARBA00001974"/>
    </source>
</evidence>
<evidence type="ECO:0000313" key="9">
    <source>
        <dbReference type="Proteomes" id="UP000234530"/>
    </source>
</evidence>
<keyword evidence="9" id="KW-1185">Reference proteome</keyword>
<dbReference type="EMBL" id="CP025430">
    <property type="protein sequence ID" value="AUH66194.1"/>
    <property type="molecule type" value="Genomic_DNA"/>
</dbReference>
<dbReference type="OrthoDB" id="312624at2"/>